<dbReference type="GO" id="GO:0050661">
    <property type="term" value="F:NADP binding"/>
    <property type="evidence" value="ECO:0007669"/>
    <property type="project" value="InterPro"/>
</dbReference>
<evidence type="ECO:0000313" key="9">
    <source>
        <dbReference type="EMBL" id="SEF20486.1"/>
    </source>
</evidence>
<keyword evidence="5" id="KW-0521">NADP</keyword>
<dbReference type="PANTHER" id="PTHR48069">
    <property type="entry name" value="DIHYDROFOLATE REDUCTASE"/>
    <property type="match status" value="1"/>
</dbReference>
<dbReference type="GO" id="GO:0046655">
    <property type="term" value="P:folic acid metabolic process"/>
    <property type="evidence" value="ECO:0007669"/>
    <property type="project" value="TreeGrafter"/>
</dbReference>
<gene>
    <name evidence="9" type="ORF">SAMN05421837_101383</name>
</gene>
<dbReference type="GO" id="GO:0046452">
    <property type="term" value="P:dihydrofolate metabolic process"/>
    <property type="evidence" value="ECO:0007669"/>
    <property type="project" value="TreeGrafter"/>
</dbReference>
<dbReference type="EC" id="1.5.1.3" evidence="3"/>
<dbReference type="PIRSF" id="PIRSF000194">
    <property type="entry name" value="DHFR"/>
    <property type="match status" value="1"/>
</dbReference>
<dbReference type="AlphaFoldDB" id="A0A1H5Q332"/>
<comment type="similarity">
    <text evidence="2 7">Belongs to the dihydrofolate reductase family.</text>
</comment>
<dbReference type="Proteomes" id="UP000198878">
    <property type="component" value="Unassembled WGS sequence"/>
</dbReference>
<evidence type="ECO:0000256" key="5">
    <source>
        <dbReference type="ARBA" id="ARBA00022857"/>
    </source>
</evidence>
<dbReference type="CDD" id="cd00209">
    <property type="entry name" value="DHFR"/>
    <property type="match status" value="1"/>
</dbReference>
<evidence type="ECO:0000313" key="10">
    <source>
        <dbReference type="Proteomes" id="UP000198878"/>
    </source>
</evidence>
<accession>A0A1H5Q332</accession>
<dbReference type="InterPro" id="IPR001796">
    <property type="entry name" value="DHFR_dom"/>
</dbReference>
<dbReference type="InterPro" id="IPR017925">
    <property type="entry name" value="DHFR_CS"/>
</dbReference>
<evidence type="ECO:0000256" key="6">
    <source>
        <dbReference type="ARBA" id="ARBA00023002"/>
    </source>
</evidence>
<sequence>MIGLVWAQSANGVIGRDGTLPWHLPEDLKHFRTLTSGATVLMGRRTWESLPPRFRPLPGRRNVVLSSTPQEGVETFPELPKALDSVSGDGWVIGGAAVYGAALPFADRIVVTEIRETFEGDTLAPDVGRAPDATGEWQESSTGLHYRFLTWG</sequence>
<dbReference type="PROSITE" id="PS00075">
    <property type="entry name" value="DHFR_1"/>
    <property type="match status" value="1"/>
</dbReference>
<dbReference type="GO" id="GO:0046654">
    <property type="term" value="P:tetrahydrofolate biosynthetic process"/>
    <property type="evidence" value="ECO:0007669"/>
    <property type="project" value="UniProtKB-UniPathway"/>
</dbReference>
<dbReference type="GO" id="GO:0005829">
    <property type="term" value="C:cytosol"/>
    <property type="evidence" value="ECO:0007669"/>
    <property type="project" value="TreeGrafter"/>
</dbReference>
<dbReference type="STRING" id="218821.SAMN05421837_101383"/>
<dbReference type="UniPathway" id="UPA00077">
    <property type="reaction ID" value="UER00158"/>
</dbReference>
<dbReference type="SUPFAM" id="SSF53597">
    <property type="entry name" value="Dihydrofolate reductase-like"/>
    <property type="match status" value="1"/>
</dbReference>
<protein>
    <recommendedName>
        <fullName evidence="3">dihydrofolate reductase</fullName>
        <ecNumber evidence="3">1.5.1.3</ecNumber>
    </recommendedName>
</protein>
<dbReference type="Pfam" id="PF00186">
    <property type="entry name" value="DHFR_1"/>
    <property type="match status" value="1"/>
</dbReference>
<evidence type="ECO:0000256" key="7">
    <source>
        <dbReference type="RuleBase" id="RU004474"/>
    </source>
</evidence>
<dbReference type="PROSITE" id="PS51330">
    <property type="entry name" value="DHFR_2"/>
    <property type="match status" value="1"/>
</dbReference>
<proteinExistence type="inferred from homology"/>
<keyword evidence="6" id="KW-0560">Oxidoreductase</keyword>
<evidence type="ECO:0000259" key="8">
    <source>
        <dbReference type="PROSITE" id="PS51330"/>
    </source>
</evidence>
<evidence type="ECO:0000256" key="2">
    <source>
        <dbReference type="ARBA" id="ARBA00009539"/>
    </source>
</evidence>
<name>A0A1H5Q332_9PSEU</name>
<keyword evidence="10" id="KW-1185">Reference proteome</keyword>
<dbReference type="InterPro" id="IPR012259">
    <property type="entry name" value="DHFR"/>
</dbReference>
<dbReference type="EMBL" id="FNUJ01000001">
    <property type="protein sequence ID" value="SEF20486.1"/>
    <property type="molecule type" value="Genomic_DNA"/>
</dbReference>
<feature type="domain" description="DHFR" evidence="8">
    <location>
        <begin position="1"/>
        <end position="152"/>
    </location>
</feature>
<dbReference type="PRINTS" id="PR00070">
    <property type="entry name" value="DHFR"/>
</dbReference>
<keyword evidence="4" id="KW-0554">One-carbon metabolism</keyword>
<dbReference type="OrthoDB" id="9804315at2"/>
<dbReference type="GO" id="GO:0006730">
    <property type="term" value="P:one-carbon metabolic process"/>
    <property type="evidence" value="ECO:0007669"/>
    <property type="project" value="UniProtKB-KW"/>
</dbReference>
<dbReference type="InterPro" id="IPR024072">
    <property type="entry name" value="DHFR-like_dom_sf"/>
</dbReference>
<organism evidence="9 10">
    <name type="scientific">Amycolatopsis pretoriensis</name>
    <dbReference type="NCBI Taxonomy" id="218821"/>
    <lineage>
        <taxon>Bacteria</taxon>
        <taxon>Bacillati</taxon>
        <taxon>Actinomycetota</taxon>
        <taxon>Actinomycetes</taxon>
        <taxon>Pseudonocardiales</taxon>
        <taxon>Pseudonocardiaceae</taxon>
        <taxon>Amycolatopsis</taxon>
    </lineage>
</organism>
<dbReference type="PANTHER" id="PTHR48069:SF3">
    <property type="entry name" value="DIHYDROFOLATE REDUCTASE"/>
    <property type="match status" value="1"/>
</dbReference>
<evidence type="ECO:0000256" key="3">
    <source>
        <dbReference type="ARBA" id="ARBA00012856"/>
    </source>
</evidence>
<evidence type="ECO:0000256" key="4">
    <source>
        <dbReference type="ARBA" id="ARBA00022563"/>
    </source>
</evidence>
<dbReference type="RefSeq" id="WP_086676918.1">
    <property type="nucleotide sequence ID" value="NZ_FNUJ01000001.1"/>
</dbReference>
<reference evidence="10" key="1">
    <citation type="submission" date="2016-10" db="EMBL/GenBank/DDBJ databases">
        <authorList>
            <person name="Varghese N."/>
            <person name="Submissions S."/>
        </authorList>
    </citation>
    <scope>NUCLEOTIDE SEQUENCE [LARGE SCALE GENOMIC DNA]</scope>
    <source>
        <strain evidence="10">DSM 44654</strain>
    </source>
</reference>
<comment type="pathway">
    <text evidence="1">Cofactor biosynthesis; tetrahydrofolate biosynthesis; 5,6,7,8-tetrahydrofolate from 7,8-dihydrofolate: step 1/1.</text>
</comment>
<dbReference type="GO" id="GO:0004146">
    <property type="term" value="F:dihydrofolate reductase activity"/>
    <property type="evidence" value="ECO:0007669"/>
    <property type="project" value="UniProtKB-EC"/>
</dbReference>
<evidence type="ECO:0000256" key="1">
    <source>
        <dbReference type="ARBA" id="ARBA00004903"/>
    </source>
</evidence>
<dbReference type="Gene3D" id="3.40.430.10">
    <property type="entry name" value="Dihydrofolate Reductase, subunit A"/>
    <property type="match status" value="1"/>
</dbReference>